<evidence type="ECO:0000259" key="13">
    <source>
        <dbReference type="Pfam" id="PF02852"/>
    </source>
</evidence>
<evidence type="ECO:0000256" key="2">
    <source>
        <dbReference type="ARBA" id="ARBA00007532"/>
    </source>
</evidence>
<dbReference type="EMBL" id="CAJJDM010000121">
    <property type="protein sequence ID" value="CAD8102281.1"/>
    <property type="molecule type" value="Genomic_DNA"/>
</dbReference>
<dbReference type="GO" id="GO:0005829">
    <property type="term" value="C:cytosol"/>
    <property type="evidence" value="ECO:0007669"/>
    <property type="project" value="TreeGrafter"/>
</dbReference>
<dbReference type="GO" id="GO:0005739">
    <property type="term" value="C:mitochondrion"/>
    <property type="evidence" value="ECO:0007669"/>
    <property type="project" value="TreeGrafter"/>
</dbReference>
<comment type="function">
    <text evidence="11">Catalyzes the transfer of electrons from NADPH to thioredoxins TRX1, TRX2 and TRX3, which in turn act as reductants of disulfide containing proteins. Able to reduce nitroglutathione (GSNO), a compound involved in the transport of nitric oxide (NO); however, TRX1 is more efficient in reducing GSNO. Has no catalytic activity towards oxidized glutathione (GSSG).</text>
</comment>
<evidence type="ECO:0000256" key="6">
    <source>
        <dbReference type="ARBA" id="ARBA00022827"/>
    </source>
</evidence>
<evidence type="ECO:0000256" key="4">
    <source>
        <dbReference type="ARBA" id="ARBA00018719"/>
    </source>
</evidence>
<dbReference type="PROSITE" id="PS00076">
    <property type="entry name" value="PYRIDINE_REDOX_1"/>
    <property type="match status" value="1"/>
</dbReference>
<dbReference type="InterPro" id="IPR004099">
    <property type="entry name" value="Pyr_nucl-diS_OxRdtase_dimer"/>
</dbReference>
<proteinExistence type="inferred from homology"/>
<dbReference type="AlphaFoldDB" id="A0A8S1PHM6"/>
<keyword evidence="8 12" id="KW-0560">Oxidoreductase</keyword>
<dbReference type="InterPro" id="IPR012999">
    <property type="entry name" value="Pyr_OxRdtase_I_AS"/>
</dbReference>
<keyword evidence="16" id="KW-1185">Reference proteome</keyword>
<evidence type="ECO:0000256" key="8">
    <source>
        <dbReference type="ARBA" id="ARBA00023002"/>
    </source>
</evidence>
<evidence type="ECO:0000256" key="9">
    <source>
        <dbReference type="ARBA" id="ARBA00023157"/>
    </source>
</evidence>
<protein>
    <recommendedName>
        <fullName evidence="4">Thioredoxin reductase</fullName>
        <ecNumber evidence="3">1.8.1.9</ecNumber>
    </recommendedName>
</protein>
<dbReference type="NCBIfam" id="TIGR01438">
    <property type="entry name" value="TGR"/>
    <property type="match status" value="1"/>
</dbReference>
<dbReference type="InterPro" id="IPR006338">
    <property type="entry name" value="Thioredoxin/glutathione_Rdtase"/>
</dbReference>
<accession>A0A8S1PHM6</accession>
<evidence type="ECO:0000259" key="14">
    <source>
        <dbReference type="Pfam" id="PF07992"/>
    </source>
</evidence>
<dbReference type="Proteomes" id="UP000688137">
    <property type="component" value="Unassembled WGS sequence"/>
</dbReference>
<dbReference type="FunFam" id="3.30.390.30:FF:000004">
    <property type="entry name" value="Thioredoxin reductase 1, cytoplasmic"/>
    <property type="match status" value="1"/>
</dbReference>
<gene>
    <name evidence="15" type="ORF">PPRIM_AZ9-3.1.T1180021</name>
</gene>
<evidence type="ECO:0000256" key="11">
    <source>
        <dbReference type="ARBA" id="ARBA00053237"/>
    </source>
</evidence>
<dbReference type="GO" id="GO:0006749">
    <property type="term" value="P:glutathione metabolic process"/>
    <property type="evidence" value="ECO:0007669"/>
    <property type="project" value="TreeGrafter"/>
</dbReference>
<dbReference type="GO" id="GO:0050660">
    <property type="term" value="F:flavin adenine dinucleotide binding"/>
    <property type="evidence" value="ECO:0007669"/>
    <property type="project" value="InterPro"/>
</dbReference>
<keyword evidence="6 12" id="KW-0274">FAD</keyword>
<reference evidence="15" key="1">
    <citation type="submission" date="2021-01" db="EMBL/GenBank/DDBJ databases">
        <authorList>
            <consortium name="Genoscope - CEA"/>
            <person name="William W."/>
        </authorList>
    </citation>
    <scope>NUCLEOTIDE SEQUENCE</scope>
</reference>
<evidence type="ECO:0000313" key="16">
    <source>
        <dbReference type="Proteomes" id="UP000688137"/>
    </source>
</evidence>
<evidence type="ECO:0000256" key="3">
    <source>
        <dbReference type="ARBA" id="ARBA00012610"/>
    </source>
</evidence>
<comment type="similarity">
    <text evidence="2 12">Belongs to the class-I pyridine nucleotide-disulfide oxidoreductase family.</text>
</comment>
<dbReference type="GO" id="GO:0034599">
    <property type="term" value="P:cellular response to oxidative stress"/>
    <property type="evidence" value="ECO:0007669"/>
    <property type="project" value="TreeGrafter"/>
</dbReference>
<evidence type="ECO:0000313" key="15">
    <source>
        <dbReference type="EMBL" id="CAD8102281.1"/>
    </source>
</evidence>
<keyword evidence="9" id="KW-1015">Disulfide bond</keyword>
<evidence type="ECO:0000256" key="1">
    <source>
        <dbReference type="ARBA" id="ARBA00001974"/>
    </source>
</evidence>
<dbReference type="EC" id="1.8.1.9" evidence="3"/>
<dbReference type="PANTHER" id="PTHR42737:SF7">
    <property type="entry name" value="THIOREDOXIN-DISULFIDE REDUCTASE"/>
    <property type="match status" value="1"/>
</dbReference>
<dbReference type="PANTHER" id="PTHR42737">
    <property type="entry name" value="GLUTATHIONE REDUCTASE"/>
    <property type="match status" value="1"/>
</dbReference>
<comment type="caution">
    <text evidence="15">The sequence shown here is derived from an EMBL/GenBank/DDBJ whole genome shotgun (WGS) entry which is preliminary data.</text>
</comment>
<evidence type="ECO:0000256" key="12">
    <source>
        <dbReference type="RuleBase" id="RU003691"/>
    </source>
</evidence>
<dbReference type="GO" id="GO:0004362">
    <property type="term" value="F:glutathione-disulfide reductase (NADPH) activity"/>
    <property type="evidence" value="ECO:0007669"/>
    <property type="project" value="TreeGrafter"/>
</dbReference>
<organism evidence="15 16">
    <name type="scientific">Paramecium primaurelia</name>
    <dbReference type="NCBI Taxonomy" id="5886"/>
    <lineage>
        <taxon>Eukaryota</taxon>
        <taxon>Sar</taxon>
        <taxon>Alveolata</taxon>
        <taxon>Ciliophora</taxon>
        <taxon>Intramacronucleata</taxon>
        <taxon>Oligohymenophorea</taxon>
        <taxon>Peniculida</taxon>
        <taxon>Parameciidae</taxon>
        <taxon>Paramecium</taxon>
    </lineage>
</organism>
<dbReference type="GO" id="GO:0004791">
    <property type="term" value="F:thioredoxin-disulfide reductase (NADPH) activity"/>
    <property type="evidence" value="ECO:0007669"/>
    <property type="project" value="UniProtKB-EC"/>
</dbReference>
<keyword evidence="5 12" id="KW-0285">Flavoprotein</keyword>
<comment type="cofactor">
    <cofactor evidence="1">
        <name>FAD</name>
        <dbReference type="ChEBI" id="CHEBI:57692"/>
    </cofactor>
</comment>
<evidence type="ECO:0000256" key="10">
    <source>
        <dbReference type="ARBA" id="ARBA00023284"/>
    </source>
</evidence>
<dbReference type="FunFam" id="3.50.50.60:FF:000190">
    <property type="entry name" value="Thioredoxin reductase"/>
    <property type="match status" value="1"/>
</dbReference>
<dbReference type="InterPro" id="IPR046952">
    <property type="entry name" value="GSHR/TRXR-like"/>
</dbReference>
<dbReference type="InterPro" id="IPR001100">
    <property type="entry name" value="Pyr_nuc-diS_OxRdtase"/>
</dbReference>
<name>A0A8S1PHM6_PARPR</name>
<dbReference type="InterPro" id="IPR023753">
    <property type="entry name" value="FAD/NAD-binding_dom"/>
</dbReference>
<sequence length="486" mass="53957">MQISQEFDFFVIGGGSGGLAAAKQAASYGAKVGLADFVKPSPQGTKWGLGGTCVNVGCIPKKLMHFAAMAGELRKDQIEAGWIDTDIQGKHDWNRMTENVQNHIKKLNFSYKNQLNKKEVKYYNKLAELEKSNIVKLIDKDGGIEFIKSKYILIAVGGRPSYPENIPEIEKKVITSDDLFWLPNNPGKTLIVGASYVALECGGFLNGLGYDTTIMVRSILLRGFDQEIAGKIEDYMMENGIKFIKEAIPINIELTENNKRLVTWTQKGIQHSDIFDTVIIATGRKSDTNKLNLEQIGVKTNKNGKIICTIDDRTSIMNIYAIGDCVEGRPELTPTAIKCGQLLANRLFGGQKKMMCYQFVPTTIFTPLEYGCIGYSEEEAINKFTQNEIIIYHSIFKPLEWNLLESHYAQACMIKLIVLVSTRRVIGLHYLGPNAGEIVQGYAIAMKLGATKEQFDSTIGIHPTCSEEILTLTAIKGIDNPQKEGC</sequence>
<feature type="domain" description="FAD/NAD(P)-binding" evidence="14">
    <location>
        <begin position="8"/>
        <end position="339"/>
    </location>
</feature>
<evidence type="ECO:0000256" key="5">
    <source>
        <dbReference type="ARBA" id="ARBA00022630"/>
    </source>
</evidence>
<keyword evidence="7" id="KW-0521">NADP</keyword>
<dbReference type="Pfam" id="PF07992">
    <property type="entry name" value="Pyr_redox_2"/>
    <property type="match status" value="1"/>
</dbReference>
<evidence type="ECO:0000256" key="7">
    <source>
        <dbReference type="ARBA" id="ARBA00022857"/>
    </source>
</evidence>
<feature type="domain" description="Pyridine nucleotide-disulphide oxidoreductase dimerisation" evidence="13">
    <location>
        <begin position="360"/>
        <end position="471"/>
    </location>
</feature>
<dbReference type="GO" id="GO:0045454">
    <property type="term" value="P:cell redox homeostasis"/>
    <property type="evidence" value="ECO:0007669"/>
    <property type="project" value="InterPro"/>
</dbReference>
<dbReference type="PIRSF" id="PIRSF000350">
    <property type="entry name" value="Mercury_reductase_MerA"/>
    <property type="match status" value="1"/>
</dbReference>
<keyword evidence="10 12" id="KW-0676">Redox-active center</keyword>
<dbReference type="Pfam" id="PF02852">
    <property type="entry name" value="Pyr_redox_dim"/>
    <property type="match status" value="1"/>
</dbReference>
<dbReference type="OMA" id="MPTKYDL"/>